<evidence type="ECO:0000313" key="1">
    <source>
        <dbReference type="EMBL" id="PXX48675.1"/>
    </source>
</evidence>
<protein>
    <submittedName>
        <fullName evidence="1">Uncharacterized protein</fullName>
    </submittedName>
</protein>
<evidence type="ECO:0000313" key="2">
    <source>
        <dbReference type="Proteomes" id="UP000248395"/>
    </source>
</evidence>
<name>A0A318JGR0_9NEIS</name>
<organism evidence="1 2">
    <name type="scientific">Aquitalea magnusonii</name>
    <dbReference type="NCBI Taxonomy" id="332411"/>
    <lineage>
        <taxon>Bacteria</taxon>
        <taxon>Pseudomonadati</taxon>
        <taxon>Pseudomonadota</taxon>
        <taxon>Betaproteobacteria</taxon>
        <taxon>Neisseriales</taxon>
        <taxon>Chromobacteriaceae</taxon>
        <taxon>Aquitalea</taxon>
    </lineage>
</organism>
<dbReference type="EMBL" id="QJKC01000006">
    <property type="protein sequence ID" value="PXX48675.1"/>
    <property type="molecule type" value="Genomic_DNA"/>
</dbReference>
<reference evidence="1 2" key="1">
    <citation type="submission" date="2018-05" db="EMBL/GenBank/DDBJ databases">
        <title>Genomic Encyclopedia of Type Strains, Phase IV (KMG-IV): sequencing the most valuable type-strain genomes for metagenomic binning, comparative biology and taxonomic classification.</title>
        <authorList>
            <person name="Goeker M."/>
        </authorList>
    </citation>
    <scope>NUCLEOTIDE SEQUENCE [LARGE SCALE GENOMIC DNA]</scope>
    <source>
        <strain evidence="1 2">DSM 25134</strain>
    </source>
</reference>
<keyword evidence="2" id="KW-1185">Reference proteome</keyword>
<comment type="caution">
    <text evidence="1">The sequence shown here is derived from an EMBL/GenBank/DDBJ whole genome shotgun (WGS) entry which is preliminary data.</text>
</comment>
<dbReference type="RefSeq" id="WP_059286112.1">
    <property type="nucleotide sequence ID" value="NZ_LNQU01000058.1"/>
</dbReference>
<gene>
    <name evidence="1" type="ORF">DFR38_10645</name>
</gene>
<dbReference type="Proteomes" id="UP000248395">
    <property type="component" value="Unassembled WGS sequence"/>
</dbReference>
<proteinExistence type="predicted"/>
<dbReference type="AlphaFoldDB" id="A0A318JGR0"/>
<sequence>MNEHIFSKTKNIKGKHVKNVKMHAWTGVARRSEDIQFYLVAAQRYVLKKINKINNMQSF</sequence>
<accession>A0A318JGR0</accession>